<dbReference type="CDD" id="cd04301">
    <property type="entry name" value="NAT_SF"/>
    <property type="match status" value="1"/>
</dbReference>
<dbReference type="RefSeq" id="WP_115229881.1">
    <property type="nucleotide sequence ID" value="NZ_CAWOLO010000004.1"/>
</dbReference>
<dbReference type="Proteomes" id="UP000255108">
    <property type="component" value="Unassembled WGS sequence"/>
</dbReference>
<dbReference type="PANTHER" id="PTHR43877:SF2">
    <property type="entry name" value="AMINOALKYLPHOSPHONATE N-ACETYLTRANSFERASE-RELATED"/>
    <property type="match status" value="1"/>
</dbReference>
<dbReference type="PANTHER" id="PTHR43877">
    <property type="entry name" value="AMINOALKYLPHOSPHONATE N-ACETYLTRANSFERASE-RELATED-RELATED"/>
    <property type="match status" value="1"/>
</dbReference>
<dbReference type="SUPFAM" id="SSF55729">
    <property type="entry name" value="Acyl-CoA N-acyltransferases (Nat)"/>
    <property type="match status" value="1"/>
</dbReference>
<reference evidence="4 6" key="1">
    <citation type="submission" date="2018-06" db="EMBL/GenBank/DDBJ databases">
        <authorList>
            <consortium name="Pathogen Informatics"/>
            <person name="Doyle S."/>
        </authorList>
    </citation>
    <scope>NUCLEOTIDE SEQUENCE [LARGE SCALE GENOMIC DNA]</scope>
    <source>
        <strain evidence="4 6">NCTC11159</strain>
    </source>
</reference>
<evidence type="ECO:0000313" key="6">
    <source>
        <dbReference type="Proteomes" id="UP000255108"/>
    </source>
</evidence>
<feature type="domain" description="N-acetyltransferase" evidence="3">
    <location>
        <begin position="5"/>
        <end position="151"/>
    </location>
</feature>
<gene>
    <name evidence="5" type="ORF">EV682_104321</name>
    <name evidence="4" type="ORF">NCTC11159_04228</name>
</gene>
<dbReference type="Proteomes" id="UP000295794">
    <property type="component" value="Unassembled WGS sequence"/>
</dbReference>
<dbReference type="Pfam" id="PF00583">
    <property type="entry name" value="Acetyltransf_1"/>
    <property type="match status" value="1"/>
</dbReference>
<dbReference type="OrthoDB" id="9792929at2"/>
<dbReference type="EMBL" id="UGHR01000004">
    <property type="protein sequence ID" value="STR45648.1"/>
    <property type="molecule type" value="Genomic_DNA"/>
</dbReference>
<evidence type="ECO:0000313" key="7">
    <source>
        <dbReference type="Proteomes" id="UP000295794"/>
    </source>
</evidence>
<proteinExistence type="predicted"/>
<evidence type="ECO:0000256" key="1">
    <source>
        <dbReference type="ARBA" id="ARBA00022679"/>
    </source>
</evidence>
<evidence type="ECO:0000259" key="3">
    <source>
        <dbReference type="PROSITE" id="PS51186"/>
    </source>
</evidence>
<keyword evidence="7" id="KW-1185">Reference proteome</keyword>
<evidence type="ECO:0000313" key="4">
    <source>
        <dbReference type="EMBL" id="STR45648.1"/>
    </source>
</evidence>
<name>A0A377SWB6_9NEIS</name>
<dbReference type="PROSITE" id="PS51186">
    <property type="entry name" value="GNAT"/>
    <property type="match status" value="1"/>
</dbReference>
<organism evidence="4 6">
    <name type="scientific">Iodobacter fluviatilis</name>
    <dbReference type="NCBI Taxonomy" id="537"/>
    <lineage>
        <taxon>Bacteria</taxon>
        <taxon>Pseudomonadati</taxon>
        <taxon>Pseudomonadota</taxon>
        <taxon>Betaproteobacteria</taxon>
        <taxon>Neisseriales</taxon>
        <taxon>Chitinibacteraceae</taxon>
        <taxon>Iodobacter</taxon>
    </lineage>
</organism>
<reference evidence="5 7" key="2">
    <citation type="submission" date="2019-03" db="EMBL/GenBank/DDBJ databases">
        <title>Genomic Encyclopedia of Type Strains, Phase IV (KMG-IV): sequencing the most valuable type-strain genomes for metagenomic binning, comparative biology and taxonomic classification.</title>
        <authorList>
            <person name="Goeker M."/>
        </authorList>
    </citation>
    <scope>NUCLEOTIDE SEQUENCE [LARGE SCALE GENOMIC DNA]</scope>
    <source>
        <strain evidence="5 7">DSM 3764</strain>
    </source>
</reference>
<sequence length="151" mass="17231">MTKPCFIRYANLDDLNQLAPLFNAYRIFYQQESNLQIAHDFLQQRLALNESVILLASDQEGNGLGFIQLYPSFCSIAAARVWVLYDLFVDEAARGQGISRLLMEKARLHAIQTGAVRLDLSTAHSNQRAQALYESLGYQADQTYRYYSLEI</sequence>
<keyword evidence="1 4" id="KW-0808">Transferase</keyword>
<dbReference type="AlphaFoldDB" id="A0A377SWB6"/>
<evidence type="ECO:0000256" key="2">
    <source>
        <dbReference type="ARBA" id="ARBA00023315"/>
    </source>
</evidence>
<dbReference type="InterPro" id="IPR000182">
    <property type="entry name" value="GNAT_dom"/>
</dbReference>
<dbReference type="Gene3D" id="3.40.630.30">
    <property type="match status" value="1"/>
</dbReference>
<protein>
    <submittedName>
        <fullName evidence="4">Putative acetyltransferase</fullName>
    </submittedName>
    <submittedName>
        <fullName evidence="5">Ribosomal protein S18 acetylase RimI-like enzyme</fullName>
    </submittedName>
</protein>
<dbReference type="InterPro" id="IPR016181">
    <property type="entry name" value="Acyl_CoA_acyltransferase"/>
</dbReference>
<dbReference type="InterPro" id="IPR050832">
    <property type="entry name" value="Bact_Acetyltransf"/>
</dbReference>
<dbReference type="GO" id="GO:0016747">
    <property type="term" value="F:acyltransferase activity, transferring groups other than amino-acyl groups"/>
    <property type="evidence" value="ECO:0007669"/>
    <property type="project" value="InterPro"/>
</dbReference>
<accession>A0A377SWB6</accession>
<evidence type="ECO:0000313" key="5">
    <source>
        <dbReference type="EMBL" id="TCU88147.1"/>
    </source>
</evidence>
<dbReference type="EMBL" id="SMBT01000004">
    <property type="protein sequence ID" value="TCU88147.1"/>
    <property type="molecule type" value="Genomic_DNA"/>
</dbReference>
<keyword evidence="2" id="KW-0012">Acyltransferase</keyword>